<dbReference type="InterPro" id="IPR036259">
    <property type="entry name" value="MFS_trans_sf"/>
</dbReference>
<dbReference type="CDD" id="cd06173">
    <property type="entry name" value="MFS_MefA_like"/>
    <property type="match status" value="1"/>
</dbReference>
<dbReference type="SUPFAM" id="SSF103473">
    <property type="entry name" value="MFS general substrate transporter"/>
    <property type="match status" value="1"/>
</dbReference>
<feature type="transmembrane region" description="Helical" evidence="7">
    <location>
        <begin position="90"/>
        <end position="108"/>
    </location>
</feature>
<name>A0A850QKI3_9BURK</name>
<feature type="transmembrane region" description="Helical" evidence="7">
    <location>
        <begin position="314"/>
        <end position="332"/>
    </location>
</feature>
<keyword evidence="5 7" id="KW-1133">Transmembrane helix</keyword>
<dbReference type="Gene3D" id="1.20.1250.20">
    <property type="entry name" value="MFS general substrate transporter like domains"/>
    <property type="match status" value="1"/>
</dbReference>
<evidence type="ECO:0000256" key="3">
    <source>
        <dbReference type="ARBA" id="ARBA00022475"/>
    </source>
</evidence>
<evidence type="ECO:0000313" key="8">
    <source>
        <dbReference type="EMBL" id="NVO78045.1"/>
    </source>
</evidence>
<evidence type="ECO:0000256" key="4">
    <source>
        <dbReference type="ARBA" id="ARBA00022692"/>
    </source>
</evidence>
<evidence type="ECO:0000256" key="5">
    <source>
        <dbReference type="ARBA" id="ARBA00022989"/>
    </source>
</evidence>
<evidence type="ECO:0000313" key="9">
    <source>
        <dbReference type="Proteomes" id="UP000588051"/>
    </source>
</evidence>
<evidence type="ECO:0000256" key="7">
    <source>
        <dbReference type="SAM" id="Phobius"/>
    </source>
</evidence>
<keyword evidence="2" id="KW-0813">Transport</keyword>
<organism evidence="8 9">
    <name type="scientific">Undibacterium oligocarboniphilum</name>
    <dbReference type="NCBI Taxonomy" id="666702"/>
    <lineage>
        <taxon>Bacteria</taxon>
        <taxon>Pseudomonadati</taxon>
        <taxon>Pseudomonadota</taxon>
        <taxon>Betaproteobacteria</taxon>
        <taxon>Burkholderiales</taxon>
        <taxon>Oxalobacteraceae</taxon>
        <taxon>Undibacterium</taxon>
    </lineage>
</organism>
<sequence length="435" mass="47209">MPPTSTSVPPSPRAALLSNRSFRWLISGGMISMLGDQFTLIALPWLVLKLSTDPLALGIVLALLGIPRAVFILLGGAIVDRYSPKRVMMLTKYINTVLLGLLSAILLSGELQLWMVYGFALGLGISTAFSIPAGSSMLPHVVEPAQFPIANSIMLSLRQFTMFAGPVLAGLMISLTASSKQSPVTDSYGLTAAFLTDCLSYAISAWTLSRVVTRHLSKPAHDDRQSRHLMHQVWDGLRFCWELKELRTCFLYWSAIAFFIMGPMQLAMPLLATQLNNSAGTLGLLSGAHGAGALLGMLISGIRPGMRLGNLGRTLLLVDLIISLLFMPLGLIHHSWQAVLLLVLIASLGGYLQVAVFTWIQTQVPPQMMGRAMSMFMFIFLGIGPVSSALTGWLMRSMSLPQLFLLCGSILLVIVFIAFAASPIRHISERRKSAA</sequence>
<dbReference type="GO" id="GO:0005886">
    <property type="term" value="C:plasma membrane"/>
    <property type="evidence" value="ECO:0007669"/>
    <property type="project" value="UniProtKB-SubCell"/>
</dbReference>
<gene>
    <name evidence="8" type="ORF">HV832_09395</name>
</gene>
<proteinExistence type="predicted"/>
<keyword evidence="4 7" id="KW-0812">Transmembrane</keyword>
<evidence type="ECO:0000256" key="2">
    <source>
        <dbReference type="ARBA" id="ARBA00022448"/>
    </source>
</evidence>
<feature type="transmembrane region" description="Helical" evidence="7">
    <location>
        <begin position="250"/>
        <end position="272"/>
    </location>
</feature>
<reference evidence="8 9" key="1">
    <citation type="submission" date="2020-06" db="EMBL/GenBank/DDBJ databases">
        <authorList>
            <person name="Qiu C."/>
            <person name="Liu Z."/>
        </authorList>
    </citation>
    <scope>NUCLEOTIDE SEQUENCE [LARGE SCALE GENOMIC DNA]</scope>
    <source>
        <strain evidence="8 9">EM 1</strain>
    </source>
</reference>
<comment type="subcellular location">
    <subcellularLocation>
        <location evidence="1">Cell membrane</location>
        <topology evidence="1">Multi-pass membrane protein</topology>
    </subcellularLocation>
</comment>
<feature type="transmembrane region" description="Helical" evidence="7">
    <location>
        <begin position="55"/>
        <end position="78"/>
    </location>
</feature>
<dbReference type="PANTHER" id="PTHR23513:SF6">
    <property type="entry name" value="MAJOR FACILITATOR SUPERFAMILY ASSOCIATED DOMAIN-CONTAINING PROTEIN"/>
    <property type="match status" value="1"/>
</dbReference>
<keyword evidence="9" id="KW-1185">Reference proteome</keyword>
<protein>
    <submittedName>
        <fullName evidence="8">MFS transporter</fullName>
    </submittedName>
</protein>
<accession>A0A850QKI3</accession>
<keyword evidence="3" id="KW-1003">Cell membrane</keyword>
<feature type="transmembrane region" description="Helical" evidence="7">
    <location>
        <begin position="372"/>
        <end position="394"/>
    </location>
</feature>
<feature type="transmembrane region" description="Helical" evidence="7">
    <location>
        <begin position="284"/>
        <end position="302"/>
    </location>
</feature>
<dbReference type="InterPro" id="IPR010290">
    <property type="entry name" value="TM_effector"/>
</dbReference>
<evidence type="ECO:0000256" key="1">
    <source>
        <dbReference type="ARBA" id="ARBA00004651"/>
    </source>
</evidence>
<dbReference type="EMBL" id="JABXYJ010000005">
    <property type="protein sequence ID" value="NVO78045.1"/>
    <property type="molecule type" value="Genomic_DNA"/>
</dbReference>
<feature type="transmembrane region" description="Helical" evidence="7">
    <location>
        <begin position="114"/>
        <end position="134"/>
    </location>
</feature>
<feature type="transmembrane region" description="Helical" evidence="7">
    <location>
        <begin position="21"/>
        <end position="43"/>
    </location>
</feature>
<feature type="transmembrane region" description="Helical" evidence="7">
    <location>
        <begin position="400"/>
        <end position="422"/>
    </location>
</feature>
<comment type="caution">
    <text evidence="8">The sequence shown here is derived from an EMBL/GenBank/DDBJ whole genome shotgun (WGS) entry which is preliminary data.</text>
</comment>
<dbReference type="AlphaFoldDB" id="A0A850QKI3"/>
<keyword evidence="6 7" id="KW-0472">Membrane</keyword>
<dbReference type="PANTHER" id="PTHR23513">
    <property type="entry name" value="INTEGRAL MEMBRANE EFFLUX PROTEIN-RELATED"/>
    <property type="match status" value="1"/>
</dbReference>
<feature type="transmembrane region" description="Helical" evidence="7">
    <location>
        <begin position="338"/>
        <end position="360"/>
    </location>
</feature>
<dbReference type="Proteomes" id="UP000588051">
    <property type="component" value="Unassembled WGS sequence"/>
</dbReference>
<dbReference type="Pfam" id="PF05977">
    <property type="entry name" value="MFS_3"/>
    <property type="match status" value="1"/>
</dbReference>
<evidence type="ECO:0000256" key="6">
    <source>
        <dbReference type="ARBA" id="ARBA00023136"/>
    </source>
</evidence>
<feature type="transmembrane region" description="Helical" evidence="7">
    <location>
        <begin position="155"/>
        <end position="175"/>
    </location>
</feature>